<dbReference type="Proteomes" id="UP000238169">
    <property type="component" value="Unassembled WGS sequence"/>
</dbReference>
<protein>
    <recommendedName>
        <fullName evidence="3">Periplasmic protein</fullName>
    </recommendedName>
</protein>
<proteinExistence type="predicted"/>
<keyword evidence="2" id="KW-1185">Reference proteome</keyword>
<dbReference type="AlphaFoldDB" id="A0A2U3I230"/>
<reference evidence="2" key="1">
    <citation type="submission" date="2018-01" db="EMBL/GenBank/DDBJ databases">
        <authorList>
            <person name="Peeters C."/>
        </authorList>
    </citation>
    <scope>NUCLEOTIDE SEQUENCE [LARGE SCALE GENOMIC DNA]</scope>
</reference>
<dbReference type="EMBL" id="OGTP01000003">
    <property type="protein sequence ID" value="SPB14131.1"/>
    <property type="molecule type" value="Genomic_DNA"/>
</dbReference>
<accession>A0A2U3I230</accession>
<gene>
    <name evidence="1" type="ORF">NOV72_01380</name>
</gene>
<evidence type="ECO:0000313" key="2">
    <source>
        <dbReference type="Proteomes" id="UP000238169"/>
    </source>
</evidence>
<sequence>MAAEIVESGSSDSVRFTPPIFSPQDGVLFSAFCLHRGYVAFTLSFDAACRGFGTCSQQRDELLLAFELNQSRIAEIAEGKLRRADGSRIVLHASDFN</sequence>
<evidence type="ECO:0008006" key="3">
    <source>
        <dbReference type="Google" id="ProtNLM"/>
    </source>
</evidence>
<organism evidence="1 2">
    <name type="scientific">Caballeronia novacaledonica</name>
    <dbReference type="NCBI Taxonomy" id="1544861"/>
    <lineage>
        <taxon>Bacteria</taxon>
        <taxon>Pseudomonadati</taxon>
        <taxon>Pseudomonadota</taxon>
        <taxon>Betaproteobacteria</taxon>
        <taxon>Burkholderiales</taxon>
        <taxon>Burkholderiaceae</taxon>
        <taxon>Caballeronia</taxon>
    </lineage>
</organism>
<name>A0A2U3I230_9BURK</name>
<evidence type="ECO:0000313" key="1">
    <source>
        <dbReference type="EMBL" id="SPB14131.1"/>
    </source>
</evidence>